<dbReference type="InterPro" id="IPR000620">
    <property type="entry name" value="EamA_dom"/>
</dbReference>
<keyword evidence="5 6" id="KW-0472">Membrane</keyword>
<feature type="transmembrane region" description="Helical" evidence="6">
    <location>
        <begin position="276"/>
        <end position="294"/>
    </location>
</feature>
<accession>A0ABZ3C6L9</accession>
<keyword evidence="4 6" id="KW-1133">Transmembrane helix</keyword>
<feature type="transmembrane region" description="Helical" evidence="6">
    <location>
        <begin position="190"/>
        <end position="213"/>
    </location>
</feature>
<feature type="transmembrane region" description="Helical" evidence="6">
    <location>
        <begin position="36"/>
        <end position="58"/>
    </location>
</feature>
<evidence type="ECO:0000256" key="2">
    <source>
        <dbReference type="ARBA" id="ARBA00007362"/>
    </source>
</evidence>
<dbReference type="EMBL" id="CP115965">
    <property type="protein sequence ID" value="WZW98191.1"/>
    <property type="molecule type" value="Genomic_DNA"/>
</dbReference>
<protein>
    <submittedName>
        <fullName evidence="8">DMT family transporter</fullName>
    </submittedName>
</protein>
<evidence type="ECO:0000256" key="5">
    <source>
        <dbReference type="ARBA" id="ARBA00023136"/>
    </source>
</evidence>
<dbReference type="RefSeq" id="WP_342372313.1">
    <property type="nucleotide sequence ID" value="NZ_CP115965.1"/>
</dbReference>
<proteinExistence type="inferred from homology"/>
<evidence type="ECO:0000256" key="4">
    <source>
        <dbReference type="ARBA" id="ARBA00022989"/>
    </source>
</evidence>
<feature type="transmembrane region" description="Helical" evidence="6">
    <location>
        <begin position="157"/>
        <end position="178"/>
    </location>
</feature>
<feature type="transmembrane region" description="Helical" evidence="6">
    <location>
        <begin position="70"/>
        <end position="88"/>
    </location>
</feature>
<reference evidence="8 9" key="1">
    <citation type="journal article" date="2023" name="Environ Microbiome">
        <title>A coral-associated actinobacterium mitigates coral bleaching under heat stress.</title>
        <authorList>
            <person name="Li J."/>
            <person name="Zou Y."/>
            <person name="Li Q."/>
            <person name="Zhang J."/>
            <person name="Bourne D.G."/>
            <person name="Lyu Y."/>
            <person name="Liu C."/>
            <person name="Zhang S."/>
        </authorList>
    </citation>
    <scope>NUCLEOTIDE SEQUENCE [LARGE SCALE GENOMIC DNA]</scope>
    <source>
        <strain evidence="8 9">SCSIO 13291</strain>
    </source>
</reference>
<evidence type="ECO:0000256" key="1">
    <source>
        <dbReference type="ARBA" id="ARBA00004141"/>
    </source>
</evidence>
<feature type="transmembrane region" description="Helical" evidence="6">
    <location>
        <begin position="251"/>
        <end position="270"/>
    </location>
</feature>
<evidence type="ECO:0000256" key="6">
    <source>
        <dbReference type="SAM" id="Phobius"/>
    </source>
</evidence>
<evidence type="ECO:0000256" key="3">
    <source>
        <dbReference type="ARBA" id="ARBA00022692"/>
    </source>
</evidence>
<evidence type="ECO:0000313" key="8">
    <source>
        <dbReference type="EMBL" id="WZW98191.1"/>
    </source>
</evidence>
<evidence type="ECO:0000259" key="7">
    <source>
        <dbReference type="Pfam" id="PF00892"/>
    </source>
</evidence>
<dbReference type="PANTHER" id="PTHR32322">
    <property type="entry name" value="INNER MEMBRANE TRANSPORTER"/>
    <property type="match status" value="1"/>
</dbReference>
<dbReference type="InterPro" id="IPR050638">
    <property type="entry name" value="AA-Vitamin_Transporters"/>
</dbReference>
<name>A0ABZ3C6L9_9ACTN</name>
<feature type="domain" description="EamA" evidence="7">
    <location>
        <begin position="158"/>
        <end position="292"/>
    </location>
</feature>
<dbReference type="InterPro" id="IPR037185">
    <property type="entry name" value="EmrE-like"/>
</dbReference>
<sequence>MRSAPAPGLGWLVLAGLTWGTSGTIGTFLRAETGLAFLAVAGYRIFVGGLLVLAFVCATRSARWPRTRAGWRRVAAIAAASALFQFGFFSALEFVGVAVATLVVIGATPLVVIAVEAATGHLRPTARLGLTLALALAGLALLAGAPAPTGADAGRTLTGLALALLASASFAAISLLGARPVADYDDATGTAGAFLAGGTAVLGVAAATGGIAFTPTPAALAWLLALGLVPSAVAYLAYFRGLRTQSSTTGALVSLLEPVTATVLATVVLGERLAPSGWVGAGLLVLAVALTTLAPRDVRGG</sequence>
<keyword evidence="9" id="KW-1185">Reference proteome</keyword>
<feature type="transmembrane region" description="Helical" evidence="6">
    <location>
        <begin position="94"/>
        <end position="115"/>
    </location>
</feature>
<dbReference type="Proteomes" id="UP001434337">
    <property type="component" value="Chromosome"/>
</dbReference>
<dbReference type="Pfam" id="PF00892">
    <property type="entry name" value="EamA"/>
    <property type="match status" value="2"/>
</dbReference>
<feature type="transmembrane region" description="Helical" evidence="6">
    <location>
        <begin position="127"/>
        <end position="145"/>
    </location>
</feature>
<comment type="subcellular location">
    <subcellularLocation>
        <location evidence="1">Membrane</location>
        <topology evidence="1">Multi-pass membrane protein</topology>
    </subcellularLocation>
</comment>
<organism evidence="8 9">
    <name type="scientific">Propioniciclava soli</name>
    <dbReference type="NCBI Taxonomy" id="2775081"/>
    <lineage>
        <taxon>Bacteria</taxon>
        <taxon>Bacillati</taxon>
        <taxon>Actinomycetota</taxon>
        <taxon>Actinomycetes</taxon>
        <taxon>Propionibacteriales</taxon>
        <taxon>Propionibacteriaceae</taxon>
        <taxon>Propioniciclava</taxon>
    </lineage>
</organism>
<feature type="transmembrane region" description="Helical" evidence="6">
    <location>
        <begin position="219"/>
        <end position="239"/>
    </location>
</feature>
<feature type="domain" description="EamA" evidence="7">
    <location>
        <begin position="7"/>
        <end position="142"/>
    </location>
</feature>
<dbReference type="SUPFAM" id="SSF103481">
    <property type="entry name" value="Multidrug resistance efflux transporter EmrE"/>
    <property type="match status" value="2"/>
</dbReference>
<comment type="similarity">
    <text evidence="2">Belongs to the EamA transporter family.</text>
</comment>
<gene>
    <name evidence="8" type="ORF">PCC79_15065</name>
</gene>
<evidence type="ECO:0000313" key="9">
    <source>
        <dbReference type="Proteomes" id="UP001434337"/>
    </source>
</evidence>
<dbReference type="PANTHER" id="PTHR32322:SF2">
    <property type="entry name" value="EAMA DOMAIN-CONTAINING PROTEIN"/>
    <property type="match status" value="1"/>
</dbReference>
<keyword evidence="3 6" id="KW-0812">Transmembrane</keyword>